<feature type="transmembrane region" description="Helical" evidence="1">
    <location>
        <begin position="105"/>
        <end position="123"/>
    </location>
</feature>
<dbReference type="Gene3D" id="1.10.260.40">
    <property type="entry name" value="lambda repressor-like DNA-binding domains"/>
    <property type="match status" value="1"/>
</dbReference>
<accession>A0A0G0S8M7</accession>
<gene>
    <name evidence="2" type="ORF">UT63_C0084G0005</name>
</gene>
<dbReference type="EMBL" id="LBXN01000084">
    <property type="protein sequence ID" value="KKR31085.1"/>
    <property type="molecule type" value="Genomic_DNA"/>
</dbReference>
<dbReference type="Proteomes" id="UP000034539">
    <property type="component" value="Unassembled WGS sequence"/>
</dbReference>
<evidence type="ECO:0000313" key="3">
    <source>
        <dbReference type="Proteomes" id="UP000034539"/>
    </source>
</evidence>
<keyword evidence="1" id="KW-1133">Transmembrane helix</keyword>
<dbReference type="AlphaFoldDB" id="A0A0G0S8M7"/>
<dbReference type="Pfam" id="PF13413">
    <property type="entry name" value="HTH_25"/>
    <property type="match status" value="1"/>
</dbReference>
<evidence type="ECO:0008006" key="4">
    <source>
        <dbReference type="Google" id="ProtNLM"/>
    </source>
</evidence>
<reference evidence="2 3" key="1">
    <citation type="journal article" date="2015" name="Nature">
        <title>rRNA introns, odd ribosomes, and small enigmatic genomes across a large radiation of phyla.</title>
        <authorList>
            <person name="Brown C.T."/>
            <person name="Hug L.A."/>
            <person name="Thomas B.C."/>
            <person name="Sharon I."/>
            <person name="Castelle C.J."/>
            <person name="Singh A."/>
            <person name="Wilkins M.J."/>
            <person name="Williams K.H."/>
            <person name="Banfield J.F."/>
        </authorList>
    </citation>
    <scope>NUCLEOTIDE SEQUENCE [LARGE SCALE GENOMIC DNA]</scope>
</reference>
<comment type="caution">
    <text evidence="2">The sequence shown here is derived from an EMBL/GenBank/DDBJ whole genome shotgun (WGS) entry which is preliminary data.</text>
</comment>
<organism evidence="2 3">
    <name type="scientific">Candidatus Gottesmanbacteria bacterium GW2011_GWC2_39_8</name>
    <dbReference type="NCBI Taxonomy" id="1618450"/>
    <lineage>
        <taxon>Bacteria</taxon>
        <taxon>Candidatus Gottesmaniibacteriota</taxon>
    </lineage>
</organism>
<dbReference type="GO" id="GO:0003677">
    <property type="term" value="F:DNA binding"/>
    <property type="evidence" value="ECO:0007669"/>
    <property type="project" value="InterPro"/>
</dbReference>
<evidence type="ECO:0000256" key="1">
    <source>
        <dbReference type="SAM" id="Phobius"/>
    </source>
</evidence>
<evidence type="ECO:0000313" key="2">
    <source>
        <dbReference type="EMBL" id="KKR31085.1"/>
    </source>
</evidence>
<dbReference type="PANTHER" id="PTHR34475">
    <property type="match status" value="1"/>
</dbReference>
<dbReference type="PANTHER" id="PTHR34475:SF1">
    <property type="entry name" value="CYTOSKELETON PROTEIN RODZ"/>
    <property type="match status" value="1"/>
</dbReference>
<proteinExistence type="predicted"/>
<dbReference type="InterPro" id="IPR050400">
    <property type="entry name" value="Bact_Cytoskel_RodZ"/>
</dbReference>
<dbReference type="Pfam" id="PF09136">
    <property type="entry name" value="Glucodextran_B"/>
    <property type="match status" value="1"/>
</dbReference>
<dbReference type="InterPro" id="IPR013783">
    <property type="entry name" value="Ig-like_fold"/>
</dbReference>
<dbReference type="Gene3D" id="2.60.40.10">
    <property type="entry name" value="Immunoglobulins"/>
    <property type="match status" value="1"/>
</dbReference>
<dbReference type="InterPro" id="IPR010982">
    <property type="entry name" value="Lambda_DNA-bd_dom_sf"/>
</dbReference>
<sequence length="213" mass="24256">MLTVGQILKKARIEKKIPLEDIEKKTKIRKKFLEALEKEEWEKLPSLPYIKGFISNYSNYLGLKPGEMLAIFRRQFTEKEKARLLPSGLSEPLNEPIFRLTPQKIFISTAVFLLFVFFAYLFMQFKSLTGTPYLSVASPKEGEVVNGNTVIILGKTDSENKVSINNQNIQTDEKGNFRQELNLPQGINIITVSAQNKFGKESSLKRTIQLGNP</sequence>
<protein>
    <recommendedName>
        <fullName evidence="4">Transcriptional regulator, XRE family</fullName>
    </recommendedName>
</protein>
<keyword evidence="1" id="KW-0812">Transmembrane</keyword>
<name>A0A0G0S8M7_9BACT</name>
<keyword evidence="1" id="KW-0472">Membrane</keyword>